<keyword evidence="1" id="KW-0812">Transmembrane</keyword>
<evidence type="ECO:0000256" key="1">
    <source>
        <dbReference type="SAM" id="Phobius"/>
    </source>
</evidence>
<keyword evidence="1" id="KW-1133">Transmembrane helix</keyword>
<organism evidence="2">
    <name type="scientific">marine sediment metagenome</name>
    <dbReference type="NCBI Taxonomy" id="412755"/>
    <lineage>
        <taxon>unclassified sequences</taxon>
        <taxon>metagenomes</taxon>
        <taxon>ecological metagenomes</taxon>
    </lineage>
</organism>
<feature type="transmembrane region" description="Helical" evidence="1">
    <location>
        <begin position="12"/>
        <end position="33"/>
    </location>
</feature>
<name>X1J4G6_9ZZZZ</name>
<evidence type="ECO:0000313" key="2">
    <source>
        <dbReference type="EMBL" id="GAH73234.1"/>
    </source>
</evidence>
<comment type="caution">
    <text evidence="2">The sequence shown here is derived from an EMBL/GenBank/DDBJ whole genome shotgun (WGS) entry which is preliminary data.</text>
</comment>
<protein>
    <submittedName>
        <fullName evidence="2">Uncharacterized protein</fullName>
    </submittedName>
</protein>
<dbReference type="EMBL" id="BARU01027347">
    <property type="protein sequence ID" value="GAH73234.1"/>
    <property type="molecule type" value="Genomic_DNA"/>
</dbReference>
<gene>
    <name evidence="2" type="ORF">S03H2_43787</name>
</gene>
<accession>X1J4G6</accession>
<proteinExistence type="predicted"/>
<keyword evidence="1" id="KW-0472">Membrane</keyword>
<dbReference type="AlphaFoldDB" id="X1J4G6"/>
<reference evidence="2" key="1">
    <citation type="journal article" date="2014" name="Front. Microbiol.">
        <title>High frequency of phylogenetically diverse reductive dehalogenase-homologous genes in deep subseafloor sedimentary metagenomes.</title>
        <authorList>
            <person name="Kawai M."/>
            <person name="Futagami T."/>
            <person name="Toyoda A."/>
            <person name="Takaki Y."/>
            <person name="Nishi S."/>
            <person name="Hori S."/>
            <person name="Arai W."/>
            <person name="Tsubouchi T."/>
            <person name="Morono Y."/>
            <person name="Uchiyama I."/>
            <person name="Ito T."/>
            <person name="Fujiyama A."/>
            <person name="Inagaki F."/>
            <person name="Takami H."/>
        </authorList>
    </citation>
    <scope>NUCLEOTIDE SEQUENCE</scope>
    <source>
        <strain evidence="2">Expedition CK06-06</strain>
    </source>
</reference>
<sequence>MQQVITHRLDRYSKVVLTVIAVALVALLFKPLFTSQKATALTEKKALDVNLNIDKVGGEKLLRWWEADRTEKGIPIYIDGYITTEQSGD</sequence>